<dbReference type="SUPFAM" id="SSF56112">
    <property type="entry name" value="Protein kinase-like (PK-like)"/>
    <property type="match status" value="1"/>
</dbReference>
<name>D6WTH2_TRICA</name>
<dbReference type="InterPro" id="IPR015897">
    <property type="entry name" value="CHK_kinase-like"/>
</dbReference>
<proteinExistence type="predicted"/>
<dbReference type="InParanoid" id="D6WTH2"/>
<dbReference type="PhylomeDB" id="D6WTH2"/>
<protein>
    <recommendedName>
        <fullName evidence="1">CHK kinase-like domain-containing protein</fullName>
    </recommendedName>
</protein>
<dbReference type="InterPro" id="IPR011009">
    <property type="entry name" value="Kinase-like_dom_sf"/>
</dbReference>
<gene>
    <name evidence="2" type="primary">AUGUSTUS-3.0.2_09656</name>
    <name evidence="2" type="ORF">TcasGA2_TC009656</name>
</gene>
<dbReference type="EMBL" id="KQ971352">
    <property type="protein sequence ID" value="EFA06725.1"/>
    <property type="molecule type" value="Genomic_DNA"/>
</dbReference>
<keyword evidence="3" id="KW-1185">Reference proteome</keyword>
<evidence type="ECO:0000313" key="3">
    <source>
        <dbReference type="Proteomes" id="UP000007266"/>
    </source>
</evidence>
<dbReference type="Gene3D" id="3.90.1200.10">
    <property type="match status" value="1"/>
</dbReference>
<dbReference type="OMA" id="HNAINGA"/>
<sequence length="407" mass="47069">MTNAALESEIKTWLTPALKKENVSDFSVKILGNSEKGDGYLGDIVFIEVTTTGKQLNLVLKCSKRSKALRENSPVKNAFLNEIFVYEKLHPTFLQFQKNQNCEKPFTAYPKCYGTFIGDEMEVIILENLKKSGFELWPKKEPLSRKLVDLVVTEYGKYHAISVAMKEKLPEKFKQLADTVINVFKEFGKIESMENMFVAPIQDSYNLLKGEVDDKILEKWKNFENDVSFILNDLDEGFEGLRVILHGDCWSNNFMYLFKDGDQNRPLKVAIIDWQIARYTSPVFDLSYFLFSCLSERDLGNLDDILATYFDSFTRHLKSLGISEPKLLYSKNEFLKDWTRFCKFGILMSTLLMKVVSTDKDEVMDIAEAAEKGKSITESFLNEIRDKDNFKRRMRAIIEYVVKNNLI</sequence>
<organism evidence="2 3">
    <name type="scientific">Tribolium castaneum</name>
    <name type="common">Red flour beetle</name>
    <dbReference type="NCBI Taxonomy" id="7070"/>
    <lineage>
        <taxon>Eukaryota</taxon>
        <taxon>Metazoa</taxon>
        <taxon>Ecdysozoa</taxon>
        <taxon>Arthropoda</taxon>
        <taxon>Hexapoda</taxon>
        <taxon>Insecta</taxon>
        <taxon>Pterygota</taxon>
        <taxon>Neoptera</taxon>
        <taxon>Endopterygota</taxon>
        <taxon>Coleoptera</taxon>
        <taxon>Polyphaga</taxon>
        <taxon>Cucujiformia</taxon>
        <taxon>Tenebrionidae</taxon>
        <taxon>Tenebrionidae incertae sedis</taxon>
        <taxon>Tribolium</taxon>
    </lineage>
</organism>
<dbReference type="PANTHER" id="PTHR11012">
    <property type="entry name" value="PROTEIN KINASE-LIKE DOMAIN-CONTAINING"/>
    <property type="match status" value="1"/>
</dbReference>
<dbReference type="InterPro" id="IPR004119">
    <property type="entry name" value="EcKL"/>
</dbReference>
<dbReference type="KEGG" id="tca:663131"/>
<accession>D6WTH2</accession>
<dbReference type="HOGENOM" id="CLU_010718_6_0_1"/>
<dbReference type="AlphaFoldDB" id="D6WTH2"/>
<dbReference type="Proteomes" id="UP000007266">
    <property type="component" value="Linkage group 7"/>
</dbReference>
<dbReference type="eggNOG" id="ENOG502RXUB">
    <property type="taxonomic scope" value="Eukaryota"/>
</dbReference>
<evidence type="ECO:0000313" key="2">
    <source>
        <dbReference type="EMBL" id="EFA06725.1"/>
    </source>
</evidence>
<evidence type="ECO:0000259" key="1">
    <source>
        <dbReference type="SMART" id="SM00587"/>
    </source>
</evidence>
<dbReference type="OrthoDB" id="190089at2759"/>
<reference evidence="2 3" key="2">
    <citation type="journal article" date="2010" name="Nucleic Acids Res.">
        <title>BeetleBase in 2010: revisions to provide comprehensive genomic information for Tribolium castaneum.</title>
        <authorList>
            <person name="Kim H.S."/>
            <person name="Murphy T."/>
            <person name="Xia J."/>
            <person name="Caragea D."/>
            <person name="Park Y."/>
            <person name="Beeman R.W."/>
            <person name="Lorenzen M.D."/>
            <person name="Butcher S."/>
            <person name="Manak J.R."/>
            <person name="Brown S.J."/>
        </authorList>
    </citation>
    <scope>GENOME REANNOTATION</scope>
    <source>
        <strain evidence="2 3">Georgia GA2</strain>
    </source>
</reference>
<reference evidence="2 3" key="1">
    <citation type="journal article" date="2008" name="Nature">
        <title>The genome of the model beetle and pest Tribolium castaneum.</title>
        <authorList>
            <consortium name="Tribolium Genome Sequencing Consortium"/>
            <person name="Richards S."/>
            <person name="Gibbs R.A."/>
            <person name="Weinstock G.M."/>
            <person name="Brown S.J."/>
            <person name="Denell R."/>
            <person name="Beeman R.W."/>
            <person name="Gibbs R."/>
            <person name="Beeman R.W."/>
            <person name="Brown S.J."/>
            <person name="Bucher G."/>
            <person name="Friedrich M."/>
            <person name="Grimmelikhuijzen C.J."/>
            <person name="Klingler M."/>
            <person name="Lorenzen M."/>
            <person name="Richards S."/>
            <person name="Roth S."/>
            <person name="Schroder R."/>
            <person name="Tautz D."/>
            <person name="Zdobnov E.M."/>
            <person name="Muzny D."/>
            <person name="Gibbs R.A."/>
            <person name="Weinstock G.M."/>
            <person name="Attaway T."/>
            <person name="Bell S."/>
            <person name="Buhay C.J."/>
            <person name="Chandrabose M.N."/>
            <person name="Chavez D."/>
            <person name="Clerk-Blankenburg K.P."/>
            <person name="Cree A."/>
            <person name="Dao M."/>
            <person name="Davis C."/>
            <person name="Chacko J."/>
            <person name="Dinh H."/>
            <person name="Dugan-Rocha S."/>
            <person name="Fowler G."/>
            <person name="Garner T.T."/>
            <person name="Garnes J."/>
            <person name="Gnirke A."/>
            <person name="Hawes A."/>
            <person name="Hernandez J."/>
            <person name="Hines S."/>
            <person name="Holder M."/>
            <person name="Hume J."/>
            <person name="Jhangiani S.N."/>
            <person name="Joshi V."/>
            <person name="Khan Z.M."/>
            <person name="Jackson L."/>
            <person name="Kovar C."/>
            <person name="Kowis A."/>
            <person name="Lee S."/>
            <person name="Lewis L.R."/>
            <person name="Margolis J."/>
            <person name="Morgan M."/>
            <person name="Nazareth L.V."/>
            <person name="Nguyen N."/>
            <person name="Okwuonu G."/>
            <person name="Parker D."/>
            <person name="Richards S."/>
            <person name="Ruiz S.J."/>
            <person name="Santibanez J."/>
            <person name="Savard J."/>
            <person name="Scherer S.E."/>
            <person name="Schneider B."/>
            <person name="Sodergren E."/>
            <person name="Tautz D."/>
            <person name="Vattahil S."/>
            <person name="Villasana D."/>
            <person name="White C.S."/>
            <person name="Wright R."/>
            <person name="Park Y."/>
            <person name="Beeman R.W."/>
            <person name="Lord J."/>
            <person name="Oppert B."/>
            <person name="Lorenzen M."/>
            <person name="Brown S."/>
            <person name="Wang L."/>
            <person name="Savard J."/>
            <person name="Tautz D."/>
            <person name="Richards S."/>
            <person name="Weinstock G."/>
            <person name="Gibbs R.A."/>
            <person name="Liu Y."/>
            <person name="Worley K."/>
            <person name="Weinstock G."/>
            <person name="Elsik C.G."/>
            <person name="Reese J.T."/>
            <person name="Elhaik E."/>
            <person name="Landan G."/>
            <person name="Graur D."/>
            <person name="Arensburger P."/>
            <person name="Atkinson P."/>
            <person name="Beeman R.W."/>
            <person name="Beidler J."/>
            <person name="Brown S.J."/>
            <person name="Demuth J.P."/>
            <person name="Drury D.W."/>
            <person name="Du Y.Z."/>
            <person name="Fujiwara H."/>
            <person name="Lorenzen M."/>
            <person name="Maselli V."/>
            <person name="Osanai M."/>
            <person name="Park Y."/>
            <person name="Robertson H.M."/>
            <person name="Tu Z."/>
            <person name="Wang J.J."/>
            <person name="Wang S."/>
            <person name="Richards S."/>
            <person name="Song H."/>
            <person name="Zhang L."/>
            <person name="Sodergren E."/>
            <person name="Werner D."/>
            <person name="Stanke M."/>
            <person name="Morgenstern B."/>
            <person name="Solovyev V."/>
            <person name="Kosarev P."/>
            <person name="Brown G."/>
            <person name="Chen H.C."/>
            <person name="Ermolaeva O."/>
            <person name="Hlavina W."/>
            <person name="Kapustin Y."/>
            <person name="Kiryutin B."/>
            <person name="Kitts P."/>
            <person name="Maglott D."/>
            <person name="Pruitt K."/>
            <person name="Sapojnikov V."/>
            <person name="Souvorov A."/>
            <person name="Mackey A.J."/>
            <person name="Waterhouse R.M."/>
            <person name="Wyder S."/>
            <person name="Zdobnov E.M."/>
            <person name="Zdobnov E.M."/>
            <person name="Wyder S."/>
            <person name="Kriventseva E.V."/>
            <person name="Kadowaki T."/>
            <person name="Bork P."/>
            <person name="Aranda M."/>
            <person name="Bao R."/>
            <person name="Beermann A."/>
            <person name="Berns N."/>
            <person name="Bolognesi R."/>
            <person name="Bonneton F."/>
            <person name="Bopp D."/>
            <person name="Brown S.J."/>
            <person name="Bucher G."/>
            <person name="Butts T."/>
            <person name="Chaumot A."/>
            <person name="Denell R.E."/>
            <person name="Ferrier D.E."/>
            <person name="Friedrich M."/>
            <person name="Gordon C.M."/>
            <person name="Jindra M."/>
            <person name="Klingler M."/>
            <person name="Lan Q."/>
            <person name="Lattorff H.M."/>
            <person name="Laudet V."/>
            <person name="von Levetsow C."/>
            <person name="Liu Z."/>
            <person name="Lutz R."/>
            <person name="Lynch J.A."/>
            <person name="da Fonseca R.N."/>
            <person name="Posnien N."/>
            <person name="Reuter R."/>
            <person name="Roth S."/>
            <person name="Savard J."/>
            <person name="Schinko J.B."/>
            <person name="Schmitt C."/>
            <person name="Schoppmeier M."/>
            <person name="Schroder R."/>
            <person name="Shippy T.D."/>
            <person name="Simonnet F."/>
            <person name="Marques-Souza H."/>
            <person name="Tautz D."/>
            <person name="Tomoyasu Y."/>
            <person name="Trauner J."/>
            <person name="Van der Zee M."/>
            <person name="Vervoort M."/>
            <person name="Wittkopp N."/>
            <person name="Wimmer E.A."/>
            <person name="Yang X."/>
            <person name="Jones A.K."/>
            <person name="Sattelle D.B."/>
            <person name="Ebert P.R."/>
            <person name="Nelson D."/>
            <person name="Scott J.G."/>
            <person name="Beeman R.W."/>
            <person name="Muthukrishnan S."/>
            <person name="Kramer K.J."/>
            <person name="Arakane Y."/>
            <person name="Beeman R.W."/>
            <person name="Zhu Q."/>
            <person name="Hogenkamp D."/>
            <person name="Dixit R."/>
            <person name="Oppert B."/>
            <person name="Jiang H."/>
            <person name="Zou Z."/>
            <person name="Marshall J."/>
            <person name="Elpidina E."/>
            <person name="Vinokurov K."/>
            <person name="Oppert C."/>
            <person name="Zou Z."/>
            <person name="Evans J."/>
            <person name="Lu Z."/>
            <person name="Zhao P."/>
            <person name="Sumathipala N."/>
            <person name="Altincicek B."/>
            <person name="Vilcinskas A."/>
            <person name="Williams M."/>
            <person name="Hultmark D."/>
            <person name="Hetru C."/>
            <person name="Jiang H."/>
            <person name="Grimmelikhuijzen C.J."/>
            <person name="Hauser F."/>
            <person name="Cazzamali G."/>
            <person name="Williamson M."/>
            <person name="Park Y."/>
            <person name="Li B."/>
            <person name="Tanaka Y."/>
            <person name="Predel R."/>
            <person name="Neupert S."/>
            <person name="Schachtner J."/>
            <person name="Verleyen P."/>
            <person name="Raible F."/>
            <person name="Bork P."/>
            <person name="Friedrich M."/>
            <person name="Walden K.K."/>
            <person name="Robertson H.M."/>
            <person name="Angeli S."/>
            <person name="Foret S."/>
            <person name="Bucher G."/>
            <person name="Schuetz S."/>
            <person name="Maleszka R."/>
            <person name="Wimmer E.A."/>
            <person name="Beeman R.W."/>
            <person name="Lorenzen M."/>
            <person name="Tomoyasu Y."/>
            <person name="Miller S.C."/>
            <person name="Grossmann D."/>
            <person name="Bucher G."/>
        </authorList>
    </citation>
    <scope>NUCLEOTIDE SEQUENCE [LARGE SCALE GENOMIC DNA]</scope>
    <source>
        <strain evidence="2 3">Georgia GA2</strain>
    </source>
</reference>
<dbReference type="PANTHER" id="PTHR11012:SF30">
    <property type="entry name" value="PROTEIN KINASE-LIKE DOMAIN-CONTAINING"/>
    <property type="match status" value="1"/>
</dbReference>
<dbReference type="Pfam" id="PF02958">
    <property type="entry name" value="EcKL"/>
    <property type="match status" value="1"/>
</dbReference>
<feature type="domain" description="CHK kinase-like" evidence="1">
    <location>
        <begin position="124"/>
        <end position="319"/>
    </location>
</feature>
<dbReference type="SMART" id="SM00587">
    <property type="entry name" value="CHK"/>
    <property type="match status" value="1"/>
</dbReference>